<feature type="region of interest" description="Disordered" evidence="1">
    <location>
        <begin position="18"/>
        <end position="48"/>
    </location>
</feature>
<accession>A0A6B9KTW1</accession>
<reference evidence="2" key="1">
    <citation type="submission" date="2019-10" db="EMBL/GenBank/DDBJ databases">
        <authorList>
            <person name="Nitsche A."/>
            <person name="Hankeln T."/>
            <person name="Acosta O."/>
            <person name="Velez I.D."/>
            <person name="Schiemann D.J."/>
        </authorList>
    </citation>
    <scope>NUCLEOTIDE SEQUENCE</scope>
    <source>
        <strain evidence="2">Cx 1773-3</strain>
    </source>
</reference>
<protein>
    <submittedName>
        <fullName evidence="2">Putative phosphoprotein</fullName>
    </submittedName>
</protein>
<evidence type="ECO:0000313" key="2">
    <source>
        <dbReference type="EMBL" id="QHA33677.1"/>
    </source>
</evidence>
<name>A0A6B9KTW1_9RHAB</name>
<dbReference type="EMBL" id="MN661034">
    <property type="protein sequence ID" value="QHA33677.1"/>
    <property type="molecule type" value="Viral_cRNA"/>
</dbReference>
<organism evidence="2">
    <name type="scientific">Atrato Rhabdo-like virus 3</name>
    <dbReference type="NCBI Taxonomy" id="2689335"/>
    <lineage>
        <taxon>Viruses</taxon>
        <taxon>Riboviria</taxon>
        <taxon>Orthornavirae</taxon>
        <taxon>Negarnaviricota</taxon>
        <taxon>Haploviricotina</taxon>
        <taxon>Monjiviricetes</taxon>
        <taxon>Mononegavirales</taxon>
        <taxon>Rhabdoviridae</taxon>
        <taxon>Deltarhabdovirinae</taxon>
        <taxon>Primrhavirus</taxon>
        <taxon>Primrhavirus atrato</taxon>
    </lineage>
</organism>
<sequence length="463" mass="50801">MSRVPSFLERHLADHLNCPILTMPRGKKKSSEGSQRKTSPPQDRRESAESVIARVARMDLLPPEPSLANIEAIPAIETEHEVLYTGPALNSGDYLPAESRSTGTDGNSDRGLDWAEEMEIQDALLRQQNPDQCLPGEPGFQGSVMEDILYARRTAAEIDRGFDPTTHLGWIYHALAGLIDFNNPADFLKLLSDRLGSGAIKREPHENRAVQGFSANIATVLSVHPRAAVTICQRLPCTFSQLETFVSGMVIGVHYSSMRDTKDVADRMSDMTDKLQGLFTKLSQEQEARNRETSAQTIQFNEAAKAVATSVHLIESVVTTLTDKSLGAPLESTSVASTSQSARSIAIKRKIPPPEVVAVITDDGMYSCRMATILVAQGRAAGIQIGDAKLQMLSQLVGLKPAPLTYFMKCDPIRLAKFLSQEPDFIPQFLKMKGPERLAALKTKIAPYHTVCAADFVWTKMPK</sequence>
<proteinExistence type="predicted"/>
<evidence type="ECO:0000256" key="1">
    <source>
        <dbReference type="SAM" id="MobiDB-lite"/>
    </source>
</evidence>